<sequence>MAFRFLPIFHKLLIGLVIKIFALWILRKNFCPNKTLKLKINMELLDVMKNLTIKHVETKSEQKLFNSIAADIDDVPTEIVISEYTDKTLLIISQYQNIGSMLMVQRDQVHSPLGVDNIYTTKVIFGATGEEQQVAVRYLAEAINITKPLCIFINLKSYDIETVKACKDIILDLKREERE</sequence>
<dbReference type="Gene3D" id="3.30.230.90">
    <property type="match status" value="1"/>
</dbReference>
<dbReference type="InterPro" id="IPR018788">
    <property type="entry name" value="Proteasome_assmbl_chp_3"/>
</dbReference>
<keyword evidence="1" id="KW-1133">Transmembrane helix</keyword>
<dbReference type="PANTHER" id="PTHR31051">
    <property type="entry name" value="PROTEASOME ASSEMBLY CHAPERONE 3"/>
    <property type="match status" value="1"/>
</dbReference>
<name>A0A8S4RI33_9NEOP</name>
<dbReference type="Pfam" id="PF10178">
    <property type="entry name" value="PAC3"/>
    <property type="match status" value="1"/>
</dbReference>
<evidence type="ECO:0000313" key="2">
    <source>
        <dbReference type="EMBL" id="CAH2236120.1"/>
    </source>
</evidence>
<keyword evidence="3" id="KW-1185">Reference proteome</keyword>
<dbReference type="OrthoDB" id="5839at2759"/>
<reference evidence="2" key="1">
    <citation type="submission" date="2022-03" db="EMBL/GenBank/DDBJ databases">
        <authorList>
            <person name="Lindestad O."/>
        </authorList>
    </citation>
    <scope>NUCLEOTIDE SEQUENCE</scope>
</reference>
<protein>
    <submittedName>
        <fullName evidence="2">Jg15115 protein</fullName>
    </submittedName>
</protein>
<dbReference type="EMBL" id="CAKXAJ010025185">
    <property type="protein sequence ID" value="CAH2236120.1"/>
    <property type="molecule type" value="Genomic_DNA"/>
</dbReference>
<dbReference type="PANTHER" id="PTHR31051:SF1">
    <property type="entry name" value="PROTEASOME ASSEMBLY CHAPERONE 3"/>
    <property type="match status" value="1"/>
</dbReference>
<comment type="caution">
    <text evidence="2">The sequence shown here is derived from an EMBL/GenBank/DDBJ whole genome shotgun (WGS) entry which is preliminary data.</text>
</comment>
<gene>
    <name evidence="2" type="primary">jg15115</name>
    <name evidence="2" type="ORF">PAEG_LOCUS13604</name>
</gene>
<keyword evidence="1" id="KW-0472">Membrane</keyword>
<feature type="transmembrane region" description="Helical" evidence="1">
    <location>
        <begin position="6"/>
        <end position="26"/>
    </location>
</feature>
<keyword evidence="1" id="KW-0812">Transmembrane</keyword>
<dbReference type="InterPro" id="IPR053720">
    <property type="entry name" value="Psm_Assembly_Chaperone"/>
</dbReference>
<evidence type="ECO:0000256" key="1">
    <source>
        <dbReference type="SAM" id="Phobius"/>
    </source>
</evidence>
<accession>A0A8S4RI33</accession>
<evidence type="ECO:0000313" key="3">
    <source>
        <dbReference type="Proteomes" id="UP000838756"/>
    </source>
</evidence>
<dbReference type="GO" id="GO:0043248">
    <property type="term" value="P:proteasome assembly"/>
    <property type="evidence" value="ECO:0007669"/>
    <property type="project" value="InterPro"/>
</dbReference>
<proteinExistence type="predicted"/>
<organism evidence="2 3">
    <name type="scientific">Pararge aegeria aegeria</name>
    <dbReference type="NCBI Taxonomy" id="348720"/>
    <lineage>
        <taxon>Eukaryota</taxon>
        <taxon>Metazoa</taxon>
        <taxon>Ecdysozoa</taxon>
        <taxon>Arthropoda</taxon>
        <taxon>Hexapoda</taxon>
        <taxon>Insecta</taxon>
        <taxon>Pterygota</taxon>
        <taxon>Neoptera</taxon>
        <taxon>Endopterygota</taxon>
        <taxon>Lepidoptera</taxon>
        <taxon>Glossata</taxon>
        <taxon>Ditrysia</taxon>
        <taxon>Papilionoidea</taxon>
        <taxon>Nymphalidae</taxon>
        <taxon>Satyrinae</taxon>
        <taxon>Satyrini</taxon>
        <taxon>Parargina</taxon>
        <taxon>Pararge</taxon>
    </lineage>
</organism>
<dbReference type="AlphaFoldDB" id="A0A8S4RI33"/>
<dbReference type="Proteomes" id="UP000838756">
    <property type="component" value="Unassembled WGS sequence"/>
</dbReference>